<name>A0A1M5C2D5_9HYPH</name>
<keyword evidence="6" id="KW-1185">Reference proteome</keyword>
<dbReference type="OrthoDB" id="9791689at2"/>
<dbReference type="STRING" id="1122133.SAMN02745157_2191"/>
<evidence type="ECO:0000313" key="6">
    <source>
        <dbReference type="Proteomes" id="UP000184485"/>
    </source>
</evidence>
<dbReference type="EMBL" id="FQUP01000002">
    <property type="protein sequence ID" value="SHF48928.1"/>
    <property type="molecule type" value="Genomic_DNA"/>
</dbReference>
<dbReference type="Gene3D" id="3.50.50.60">
    <property type="entry name" value="FAD/NAD(P)-binding domain"/>
    <property type="match status" value="1"/>
</dbReference>
<accession>A0A1M5C2D5</accession>
<dbReference type="GO" id="GO:0071949">
    <property type="term" value="F:FAD binding"/>
    <property type="evidence" value="ECO:0007669"/>
    <property type="project" value="InterPro"/>
</dbReference>
<evidence type="ECO:0000259" key="4">
    <source>
        <dbReference type="Pfam" id="PF01494"/>
    </source>
</evidence>
<dbReference type="InterPro" id="IPR050641">
    <property type="entry name" value="RIFMO-like"/>
</dbReference>
<feature type="domain" description="FAD-binding" evidence="4">
    <location>
        <begin position="4"/>
        <end position="342"/>
    </location>
</feature>
<reference evidence="5 6" key="1">
    <citation type="submission" date="2016-11" db="EMBL/GenBank/DDBJ databases">
        <authorList>
            <person name="Jaros S."/>
            <person name="Januszkiewicz K."/>
            <person name="Wedrychowicz H."/>
        </authorList>
    </citation>
    <scope>NUCLEOTIDE SEQUENCE [LARGE SCALE GENOMIC DNA]</scope>
    <source>
        <strain evidence="5 6">DSM 19436</strain>
    </source>
</reference>
<dbReference type="SUPFAM" id="SSF51905">
    <property type="entry name" value="FAD/NAD(P)-binding domain"/>
    <property type="match status" value="1"/>
</dbReference>
<dbReference type="InterPro" id="IPR002938">
    <property type="entry name" value="FAD-bd"/>
</dbReference>
<proteinExistence type="predicted"/>
<gene>
    <name evidence="5" type="ORF">SAMN02745157_2191</name>
</gene>
<keyword evidence="2" id="KW-0285">Flavoprotein</keyword>
<keyword evidence="3" id="KW-0274">FAD</keyword>
<dbReference type="Gene3D" id="3.30.70.2450">
    <property type="match status" value="1"/>
</dbReference>
<dbReference type="PANTHER" id="PTHR43004:SF19">
    <property type="entry name" value="BINDING MONOOXYGENASE, PUTATIVE (JCVI)-RELATED"/>
    <property type="match status" value="1"/>
</dbReference>
<dbReference type="PRINTS" id="PR00420">
    <property type="entry name" value="RNGMNOXGNASE"/>
</dbReference>
<protein>
    <submittedName>
        <fullName evidence="5">2-polyprenyl-6-methoxyphenol hydroxylase</fullName>
    </submittedName>
</protein>
<evidence type="ECO:0000256" key="1">
    <source>
        <dbReference type="ARBA" id="ARBA00001974"/>
    </source>
</evidence>
<comment type="cofactor">
    <cofactor evidence="1">
        <name>FAD</name>
        <dbReference type="ChEBI" id="CHEBI:57692"/>
    </cofactor>
</comment>
<dbReference type="Pfam" id="PF01494">
    <property type="entry name" value="FAD_binding_3"/>
    <property type="match status" value="1"/>
</dbReference>
<evidence type="ECO:0000256" key="2">
    <source>
        <dbReference type="ARBA" id="ARBA00022630"/>
    </source>
</evidence>
<dbReference type="AlphaFoldDB" id="A0A1M5C2D5"/>
<evidence type="ECO:0000256" key="3">
    <source>
        <dbReference type="ARBA" id="ARBA00022827"/>
    </source>
</evidence>
<dbReference type="GO" id="GO:0016709">
    <property type="term" value="F:oxidoreductase activity, acting on paired donors, with incorporation or reduction of molecular oxygen, NAD(P)H as one donor, and incorporation of one atom of oxygen"/>
    <property type="evidence" value="ECO:0007669"/>
    <property type="project" value="UniProtKB-ARBA"/>
</dbReference>
<dbReference type="Proteomes" id="UP000184485">
    <property type="component" value="Unassembled WGS sequence"/>
</dbReference>
<evidence type="ECO:0000313" key="5">
    <source>
        <dbReference type="EMBL" id="SHF48928.1"/>
    </source>
</evidence>
<dbReference type="InterPro" id="IPR036188">
    <property type="entry name" value="FAD/NAD-bd_sf"/>
</dbReference>
<dbReference type="RefSeq" id="WP_073052920.1">
    <property type="nucleotide sequence ID" value="NZ_FQUP01000002.1"/>
</dbReference>
<sequence length="489" mass="52444">MTDRVLIAGAGPVGLTMALELSRYGVPVRVIDKIAGPSDTSRAVAIWPRTLELFDRSGVTTDLIAVGNRVVAANIFSGKSQIGQIRLNDIVSPFPFALMTPQYETEGVLRRHLKLRDVEPQFSTELTEIQQDLDGVTATMRAADGTETTERFDWLVACDGSHSVVRHRLGLEFQGDTLGLDWTQGDFHLTGMPIPSSELAIFLHPEGALVFFPMAPDRYRIITSLGRSTAVEPVPLDLEAFQKVIDRRGPGGVTLTGTVWTSAFRINERQVGAYRSGRVFLAGDAAHVHSPAGGQGMNTGMQDAINLAWKLALVSRGISTAPELLESYDAERRPTGAEVIRESGKLTKAATIESHALQDVRNVVAHWVLGLPAAQHAVAGLITELAIAYPKSILNGPSGGDRAGSRVSPVAGEPPYGATDTPRFGLHGCGEGAKSLLSQFPTLLEHQLRAPQAVGQLTLVRPDGYLAASVPEGDWREIAAYLALFAAPA</sequence>
<organism evidence="5 6">
    <name type="scientific">Kaistia soli DSM 19436</name>
    <dbReference type="NCBI Taxonomy" id="1122133"/>
    <lineage>
        <taxon>Bacteria</taxon>
        <taxon>Pseudomonadati</taxon>
        <taxon>Pseudomonadota</taxon>
        <taxon>Alphaproteobacteria</taxon>
        <taxon>Hyphomicrobiales</taxon>
        <taxon>Kaistiaceae</taxon>
        <taxon>Kaistia</taxon>
    </lineage>
</organism>
<dbReference type="PANTHER" id="PTHR43004">
    <property type="entry name" value="TRK SYSTEM POTASSIUM UPTAKE PROTEIN"/>
    <property type="match status" value="1"/>
</dbReference>